<name>A0A0G3XIR3_9SPHN</name>
<dbReference type="SUPFAM" id="SSF53335">
    <property type="entry name" value="S-adenosyl-L-methionine-dependent methyltransferases"/>
    <property type="match status" value="1"/>
</dbReference>
<dbReference type="InterPro" id="IPR051128">
    <property type="entry name" value="EgtD_Methyltrsf_superfamily"/>
</dbReference>
<dbReference type="RefSeq" id="WP_047821201.1">
    <property type="nucleotide sequence ID" value="NZ_CP011770.1"/>
</dbReference>
<sequence>MPVTEAVRIVDEDDSGIDRAFRRDVLQGLSQRQKAVPARWFYDERGSQLFEDITGLDEYYPTRAETEILRDNAAAFADAIGPGSAVVEFGSGSSAKTPLLLAAIAPAAYVPIDISGEFLRASADQLSAKFPGLPVCPVEADFMRKVTMPDAIAGTPRLGFFPGSTIGNMVPRSAVDMLREMRETLCDKTDAPAKLLIGMDRVKETAVLEAAYDDARGVTADFNLNLLYRINRELDGTVPVESFAHRAIWNDEIARIEMHLEAERDVAFTVCDQRFVMKKGETIHTENSHKYTKRSANALLLAGGWTPIRHWRDAQDRFMLILAEASELRMAP</sequence>
<keyword evidence="1" id="KW-0808">Transferase</keyword>
<accession>A0A0G3XIR3</accession>
<dbReference type="OrthoDB" id="5289726at2"/>
<dbReference type="PANTHER" id="PTHR43397">
    <property type="entry name" value="ERGOTHIONEINE BIOSYNTHESIS PROTEIN 1"/>
    <property type="match status" value="1"/>
</dbReference>
<gene>
    <name evidence="1" type="ORF">AB433_11925</name>
</gene>
<dbReference type="Gene3D" id="3.40.50.150">
    <property type="entry name" value="Vaccinia Virus protein VP39"/>
    <property type="match status" value="1"/>
</dbReference>
<dbReference type="STRING" id="1348774.AB433_11925"/>
<evidence type="ECO:0000313" key="2">
    <source>
        <dbReference type="Proteomes" id="UP000035287"/>
    </source>
</evidence>
<keyword evidence="1" id="KW-0489">Methyltransferase</keyword>
<keyword evidence="2" id="KW-1185">Reference proteome</keyword>
<dbReference type="Proteomes" id="UP000035287">
    <property type="component" value="Chromosome"/>
</dbReference>
<dbReference type="KEGG" id="cna:AB433_11925"/>
<dbReference type="PANTHER" id="PTHR43397:SF1">
    <property type="entry name" value="ERGOTHIONEINE BIOSYNTHESIS PROTEIN 1"/>
    <property type="match status" value="1"/>
</dbReference>
<dbReference type="GO" id="GO:0032259">
    <property type="term" value="P:methylation"/>
    <property type="evidence" value="ECO:0007669"/>
    <property type="project" value="UniProtKB-KW"/>
</dbReference>
<organism evidence="1 2">
    <name type="scientific">Croceicoccus naphthovorans</name>
    <dbReference type="NCBI Taxonomy" id="1348774"/>
    <lineage>
        <taxon>Bacteria</taxon>
        <taxon>Pseudomonadati</taxon>
        <taxon>Pseudomonadota</taxon>
        <taxon>Alphaproteobacteria</taxon>
        <taxon>Sphingomonadales</taxon>
        <taxon>Erythrobacteraceae</taxon>
        <taxon>Croceicoccus</taxon>
    </lineage>
</organism>
<dbReference type="InterPro" id="IPR035094">
    <property type="entry name" value="EgtD"/>
</dbReference>
<dbReference type="NCBIfam" id="TIGR03438">
    <property type="entry name" value="egtD_ergothio"/>
    <property type="match status" value="1"/>
</dbReference>
<dbReference type="PATRIC" id="fig|1348774.3.peg.2510"/>
<dbReference type="InterPro" id="IPR017804">
    <property type="entry name" value="MeTrfase_EgtD-like"/>
</dbReference>
<protein>
    <submittedName>
        <fullName evidence="1">Methyltransferase</fullName>
    </submittedName>
</protein>
<proteinExistence type="predicted"/>
<dbReference type="Pfam" id="PF10017">
    <property type="entry name" value="Methyltransf_33"/>
    <property type="match status" value="1"/>
</dbReference>
<reference evidence="1 2" key="1">
    <citation type="submission" date="2015-06" db="EMBL/GenBank/DDBJ databases">
        <authorList>
            <person name="Zeng Y."/>
            <person name="Huang Y."/>
        </authorList>
    </citation>
    <scope>NUCLEOTIDE SEQUENCE [LARGE SCALE GENOMIC DNA]</scope>
    <source>
        <strain evidence="1 2">PQ-2</strain>
    </source>
</reference>
<dbReference type="AlphaFoldDB" id="A0A0G3XIR3"/>
<dbReference type="GO" id="GO:0008168">
    <property type="term" value="F:methyltransferase activity"/>
    <property type="evidence" value="ECO:0007669"/>
    <property type="project" value="UniProtKB-KW"/>
</dbReference>
<dbReference type="InterPro" id="IPR029063">
    <property type="entry name" value="SAM-dependent_MTases_sf"/>
</dbReference>
<dbReference type="PIRSF" id="PIRSF018005">
    <property type="entry name" value="UCP018005"/>
    <property type="match status" value="1"/>
</dbReference>
<dbReference type="InterPro" id="IPR019257">
    <property type="entry name" value="MeTrfase_dom"/>
</dbReference>
<dbReference type="EMBL" id="CP011770">
    <property type="protein sequence ID" value="AKM10509.1"/>
    <property type="molecule type" value="Genomic_DNA"/>
</dbReference>
<evidence type="ECO:0000313" key="1">
    <source>
        <dbReference type="EMBL" id="AKM10509.1"/>
    </source>
</evidence>